<sequence length="1869" mass="212675">MSIEVVGHIYYSPEVQATVYIQGLVHDHWREEQTTRRILSARGESVRGEIERLHGEVRSVTTTFRIGGLFPYPSSRLRVTLPMFVEEELWGLRRLANEYAQAGRREIEVDDMMRSDADVWLAYVLTRGSESYRVKKLIGPRETAVGYDVPLPVRLEEIASVPVQHSDTWLAEGIFLWTVITEDRGFDIPRRLEGIGHLVFDKTRDIQIGLTLAGVSRGWWRAKQGRYGDADGESNRTGEFSARVDYSTFTYVRTKRRQRGREDWRHQYIREQLWRDRERAAPPKRIYDPQTGELHSLPYKTRDRFIISHQPSELDTRPPIFKGYCITEYLEKWELHAYRSQRSEDEIIDNFLFYVVPSLSQEIKEARPKDRRWATYKANLYELYRLEDVKYSIRDLEQLTQGEDESVRAFGKRFQKVFDALMARGKLSEVERCTIFLGRLTRGKQKGVLREMRHDKLEFAALLKLAMKAEADDYKDLLWRGMKRWDFSLYREYETDRCPDFNDQPWAEQRYLMDKDKPQRPRDKETVIDEDGQRIEGEEVILSPRKHGARKFTMKSTLDDIDTVEPLRRELRQPMRCTILEYLAASRHARDELQMITHKTRIPLGDEVQMASKPDVPSVAVSSVYVKAERTATVYLDGMEGVPPDKLYILGSGTVETTLNDEVVLHAVIDNGSEVVIIDEELAVRLGLDLDRSYQFEIETVDGRKQKVSGVCHKAANEVEGLRVLMPVFAVRDCSSELLLGQTWLSHVHAVTIEQPDRSQMLSIKRPDDGRIMMETVEPRDPRNRAVLAAGGRKPVMLASRSLNFHEKKYGPLLIEEERRIVEVEDLGNRVRVGENSYPKAEDEEFGGVGNMNYVVNIRDDFTGFVRRKTVMDRGAKFLADEVHNVFKKAGARVSIATAYHPQSSAPVERGRQSLIASLSKWCRGKDSDWPKYFTYAIWADNVTVRASTGYPPYTLWFGRHCPLPIEFHVDSWTTVDWADSMSREELLAARTRQIAYGLEDNLMTAANRLAMEREKGKVRWDKDVRIRKEKIKVGDMVLLYDAALERTWSRKLANKWMGRYRVVGALSWGACMIVELDGPKWKDPVAGARLKLFRPREPPTPEQTLSDPKGKGKTKVSDEGPSRRFKIGESSKKRKRVETRKVKGLTLAVMDQRSREADEAYQARMLAWSTETKKRADDAAATAKKKAEDAEQARQLALKQQRQHDEAAARAADEERTQRREKIFSGEQTLLTMAAEWRTEAENGKLEDSENKIALLLSHLTDLLATCITRQEDIHSLDDSLAHVQGRLRQLEQRPVAAPDASSSNTSDRLAALEMDFGSLKDGAQQGQIGKLSTAESDSTTLSMPSEPVSSQVTGLHSKAHAEVYSPPLLLSFEDYAARLVPTLGTQAQGQDVCVVSSPYGNGDISSSSGSSQESTREFNIEVLDPLTSEDFAWLPLPTTGRLPGPQCATLCAHLHTYLSAPPTSPTDDEVAVGDMLAYTTKVAREFRTQRYDDHNAPLMYVRIQVGQVSCSALLDSGASHNFMSQSFMQRVGLGAQVRRKANPTAIKLADGKTQQLLDRYIEAVPVYFAPHACEPVTFDILDTDFDIILGIPWLASADHTVNFHRRTLSVRDAFDAEVACTIPLPHPSIPCQVVTAKSFRATCAYEQHEEIGLCFLRTVAVADSSPTDLSSNPRVVRLLNEFADIFEPATGVVPDRPISHEISPEAGVVPPKGCIYRMSEEELEVLRIYDPLLPTRVTTGAPGYDIGAVLEQHDGVDWHPIEYFSKKVSVVHSIDDARKKELLAFVHLLKRWWHFLLGRSQFRWVTDNNPLVFYKTQDTVNSTIARWMAFIDHFDFFPDHIPEKSNHFADAFSQRPDHCTAVSVRIP</sequence>
<name>A0A388K3V1_CHABU</name>
<dbReference type="SUPFAM" id="SSF56672">
    <property type="entry name" value="DNA/RNA polymerases"/>
    <property type="match status" value="1"/>
</dbReference>
<dbReference type="InterPro" id="IPR001584">
    <property type="entry name" value="Integrase_cat-core"/>
</dbReference>
<dbReference type="PANTHER" id="PTHR37984:SF5">
    <property type="entry name" value="PROTEIN NYNRIN-LIKE"/>
    <property type="match status" value="1"/>
</dbReference>
<dbReference type="SUPFAM" id="SSF53098">
    <property type="entry name" value="Ribonuclease H-like"/>
    <property type="match status" value="1"/>
</dbReference>
<feature type="region of interest" description="Disordered" evidence="7">
    <location>
        <begin position="1200"/>
        <end position="1221"/>
    </location>
</feature>
<dbReference type="InterPro" id="IPR036397">
    <property type="entry name" value="RNaseH_sf"/>
</dbReference>
<dbReference type="SUPFAM" id="SSF50630">
    <property type="entry name" value="Acid proteases"/>
    <property type="match status" value="1"/>
</dbReference>
<evidence type="ECO:0000256" key="6">
    <source>
        <dbReference type="ARBA" id="ARBA00022918"/>
    </source>
</evidence>
<keyword evidence="10" id="KW-1185">Reference proteome</keyword>
<evidence type="ECO:0000256" key="2">
    <source>
        <dbReference type="ARBA" id="ARBA00022695"/>
    </source>
</evidence>
<dbReference type="InterPro" id="IPR043502">
    <property type="entry name" value="DNA/RNA_pol_sf"/>
</dbReference>
<dbReference type="Gene3D" id="3.30.420.10">
    <property type="entry name" value="Ribonuclease H-like superfamily/Ribonuclease H"/>
    <property type="match status" value="1"/>
</dbReference>
<keyword evidence="5" id="KW-0378">Hydrolase</keyword>
<gene>
    <name evidence="9" type="ORF">CBR_g46265</name>
</gene>
<dbReference type="EMBL" id="BFEA01000053">
    <property type="protein sequence ID" value="GBG64721.1"/>
    <property type="molecule type" value="Genomic_DNA"/>
</dbReference>
<keyword evidence="6" id="KW-0695">RNA-directed DNA polymerase</keyword>
<dbReference type="PANTHER" id="PTHR37984">
    <property type="entry name" value="PROTEIN CBG26694"/>
    <property type="match status" value="1"/>
</dbReference>
<evidence type="ECO:0000256" key="4">
    <source>
        <dbReference type="ARBA" id="ARBA00022759"/>
    </source>
</evidence>
<organism evidence="9 10">
    <name type="scientific">Chara braunii</name>
    <name type="common">Braun's stonewort</name>
    <dbReference type="NCBI Taxonomy" id="69332"/>
    <lineage>
        <taxon>Eukaryota</taxon>
        <taxon>Viridiplantae</taxon>
        <taxon>Streptophyta</taxon>
        <taxon>Charophyceae</taxon>
        <taxon>Charales</taxon>
        <taxon>Characeae</taxon>
        <taxon>Chara</taxon>
    </lineage>
</organism>
<keyword evidence="1" id="KW-0808">Transferase</keyword>
<evidence type="ECO:0000256" key="1">
    <source>
        <dbReference type="ARBA" id="ARBA00022679"/>
    </source>
</evidence>
<dbReference type="GO" id="GO:0006508">
    <property type="term" value="P:proteolysis"/>
    <property type="evidence" value="ECO:0007669"/>
    <property type="project" value="InterPro"/>
</dbReference>
<dbReference type="GO" id="GO:0003676">
    <property type="term" value="F:nucleic acid binding"/>
    <property type="evidence" value="ECO:0007669"/>
    <property type="project" value="InterPro"/>
</dbReference>
<dbReference type="CDD" id="cd09274">
    <property type="entry name" value="RNase_HI_RT_Ty3"/>
    <property type="match status" value="1"/>
</dbReference>
<dbReference type="GO" id="GO:0004519">
    <property type="term" value="F:endonuclease activity"/>
    <property type="evidence" value="ECO:0007669"/>
    <property type="project" value="UniProtKB-KW"/>
</dbReference>
<keyword evidence="4" id="KW-0255">Endonuclease</keyword>
<dbReference type="InterPro" id="IPR001969">
    <property type="entry name" value="Aspartic_peptidase_AS"/>
</dbReference>
<feature type="region of interest" description="Disordered" evidence="7">
    <location>
        <begin position="1325"/>
        <end position="1352"/>
    </location>
</feature>
<protein>
    <recommendedName>
        <fullName evidence="8">Integrase catalytic domain-containing protein</fullName>
    </recommendedName>
</protein>
<dbReference type="InterPro" id="IPR050951">
    <property type="entry name" value="Retrovirus_Pol_polyprotein"/>
</dbReference>
<proteinExistence type="predicted"/>
<evidence type="ECO:0000256" key="3">
    <source>
        <dbReference type="ARBA" id="ARBA00022722"/>
    </source>
</evidence>
<dbReference type="Pfam" id="PF08284">
    <property type="entry name" value="RVP_2"/>
    <property type="match status" value="1"/>
</dbReference>
<dbReference type="InterPro" id="IPR012337">
    <property type="entry name" value="RNaseH-like_sf"/>
</dbReference>
<dbReference type="InterPro" id="IPR041373">
    <property type="entry name" value="RT_RNaseH"/>
</dbReference>
<feature type="compositionally biased region" description="Basic and acidic residues" evidence="7">
    <location>
        <begin position="1203"/>
        <end position="1221"/>
    </location>
</feature>
<accession>A0A388K3V1</accession>
<dbReference type="PROSITE" id="PS50994">
    <property type="entry name" value="INTEGRASE"/>
    <property type="match status" value="1"/>
</dbReference>
<dbReference type="Pfam" id="PF17917">
    <property type="entry name" value="RT_RNaseH"/>
    <property type="match status" value="1"/>
</dbReference>
<evidence type="ECO:0000259" key="8">
    <source>
        <dbReference type="PROSITE" id="PS50994"/>
    </source>
</evidence>
<dbReference type="Pfam" id="PF13975">
    <property type="entry name" value="gag-asp_proteas"/>
    <property type="match status" value="1"/>
</dbReference>
<keyword evidence="2" id="KW-0548">Nucleotidyltransferase</keyword>
<feature type="compositionally biased region" description="Basic and acidic residues" evidence="7">
    <location>
        <begin position="1116"/>
        <end position="1132"/>
    </location>
</feature>
<evidence type="ECO:0000313" key="10">
    <source>
        <dbReference type="Proteomes" id="UP000265515"/>
    </source>
</evidence>
<comment type="caution">
    <text evidence="9">The sequence shown here is derived from an EMBL/GenBank/DDBJ whole genome shotgun (WGS) entry which is preliminary data.</text>
</comment>
<dbReference type="Gramene" id="GBG64721">
    <property type="protein sequence ID" value="GBG64721"/>
    <property type="gene ID" value="CBR_g46265"/>
</dbReference>
<feature type="region of interest" description="Disordered" evidence="7">
    <location>
        <begin position="1093"/>
        <end position="1138"/>
    </location>
</feature>
<dbReference type="PROSITE" id="PS00141">
    <property type="entry name" value="ASP_PROTEASE"/>
    <property type="match status" value="1"/>
</dbReference>
<feature type="domain" description="Integrase catalytic" evidence="8">
    <location>
        <begin position="791"/>
        <end position="961"/>
    </location>
</feature>
<evidence type="ECO:0000256" key="7">
    <source>
        <dbReference type="SAM" id="MobiDB-lite"/>
    </source>
</evidence>
<evidence type="ECO:0000313" key="9">
    <source>
        <dbReference type="EMBL" id="GBG64721.1"/>
    </source>
</evidence>
<dbReference type="GO" id="GO:0003964">
    <property type="term" value="F:RNA-directed DNA polymerase activity"/>
    <property type="evidence" value="ECO:0007669"/>
    <property type="project" value="UniProtKB-KW"/>
</dbReference>
<dbReference type="Gene3D" id="2.40.70.10">
    <property type="entry name" value="Acid Proteases"/>
    <property type="match status" value="2"/>
</dbReference>
<dbReference type="InterPro" id="IPR021109">
    <property type="entry name" value="Peptidase_aspartic_dom_sf"/>
</dbReference>
<feature type="compositionally biased region" description="Polar residues" evidence="7">
    <location>
        <begin position="1335"/>
        <end position="1352"/>
    </location>
</feature>
<reference evidence="9 10" key="1">
    <citation type="journal article" date="2018" name="Cell">
        <title>The Chara Genome: Secondary Complexity and Implications for Plant Terrestrialization.</title>
        <authorList>
            <person name="Nishiyama T."/>
            <person name="Sakayama H."/>
            <person name="Vries J.D."/>
            <person name="Buschmann H."/>
            <person name="Saint-Marcoux D."/>
            <person name="Ullrich K.K."/>
            <person name="Haas F.B."/>
            <person name="Vanderstraeten L."/>
            <person name="Becker D."/>
            <person name="Lang D."/>
            <person name="Vosolsobe S."/>
            <person name="Rombauts S."/>
            <person name="Wilhelmsson P.K.I."/>
            <person name="Janitza P."/>
            <person name="Kern R."/>
            <person name="Heyl A."/>
            <person name="Rumpler F."/>
            <person name="Villalobos L.I.A.C."/>
            <person name="Clay J.M."/>
            <person name="Skokan R."/>
            <person name="Toyoda A."/>
            <person name="Suzuki Y."/>
            <person name="Kagoshima H."/>
            <person name="Schijlen E."/>
            <person name="Tajeshwar N."/>
            <person name="Catarino B."/>
            <person name="Hetherington A.J."/>
            <person name="Saltykova A."/>
            <person name="Bonnot C."/>
            <person name="Breuninger H."/>
            <person name="Symeonidi A."/>
            <person name="Radhakrishnan G.V."/>
            <person name="Van Nieuwerburgh F."/>
            <person name="Deforce D."/>
            <person name="Chang C."/>
            <person name="Karol K.G."/>
            <person name="Hedrich R."/>
            <person name="Ulvskov P."/>
            <person name="Glockner G."/>
            <person name="Delwiche C.F."/>
            <person name="Petrasek J."/>
            <person name="Van de Peer Y."/>
            <person name="Friml J."/>
            <person name="Beilby M."/>
            <person name="Dolan L."/>
            <person name="Kohara Y."/>
            <person name="Sugano S."/>
            <person name="Fujiyama A."/>
            <person name="Delaux P.-M."/>
            <person name="Quint M."/>
            <person name="TheiBen G."/>
            <person name="Hagemann M."/>
            <person name="Harholt J."/>
            <person name="Dunand C."/>
            <person name="Zachgo S."/>
            <person name="Langdale J."/>
            <person name="Maumus F."/>
            <person name="Straeten D.V.D."/>
            <person name="Gould S.B."/>
            <person name="Rensing S.A."/>
        </authorList>
    </citation>
    <scope>NUCLEOTIDE SEQUENCE [LARGE SCALE GENOMIC DNA]</scope>
    <source>
        <strain evidence="9 10">S276</strain>
    </source>
</reference>
<dbReference type="Proteomes" id="UP000265515">
    <property type="component" value="Unassembled WGS sequence"/>
</dbReference>
<dbReference type="GO" id="GO:0015074">
    <property type="term" value="P:DNA integration"/>
    <property type="evidence" value="ECO:0007669"/>
    <property type="project" value="InterPro"/>
</dbReference>
<dbReference type="GO" id="GO:0004190">
    <property type="term" value="F:aspartic-type endopeptidase activity"/>
    <property type="evidence" value="ECO:0007669"/>
    <property type="project" value="InterPro"/>
</dbReference>
<dbReference type="CDD" id="cd00303">
    <property type="entry name" value="retropepsin_like"/>
    <property type="match status" value="2"/>
</dbReference>
<evidence type="ECO:0000256" key="5">
    <source>
        <dbReference type="ARBA" id="ARBA00022801"/>
    </source>
</evidence>
<keyword evidence="3" id="KW-0540">Nuclease</keyword>
<dbReference type="OrthoDB" id="5596707at2759"/>